<evidence type="ECO:0000313" key="4">
    <source>
        <dbReference type="Proteomes" id="UP000182800"/>
    </source>
</evidence>
<evidence type="ECO:0000313" key="2">
    <source>
        <dbReference type="EMBL" id="SCC80189.1"/>
    </source>
</evidence>
<dbReference type="PATRIC" id="fig|1653334.4.peg.2253"/>
<gene>
    <name evidence="2" type="ORF">GA0071312_1335</name>
    <name evidence="1" type="ORF">HLUCCO17_05920</name>
</gene>
<reference evidence="2 4" key="2">
    <citation type="submission" date="2016-08" db="EMBL/GenBank/DDBJ databases">
        <authorList>
            <person name="Varghese N."/>
            <person name="Submissions Spin"/>
        </authorList>
    </citation>
    <scope>NUCLEOTIDE SEQUENCE [LARGE SCALE GENOMIC DNA]</scope>
    <source>
        <strain evidence="2 4">HL-109</strain>
    </source>
</reference>
<protein>
    <submittedName>
        <fullName evidence="1">Photosystem P840 reaction centre protein PscD</fullName>
    </submittedName>
</protein>
<dbReference type="STRING" id="1653334.GA0071312_1335"/>
<dbReference type="EMBL" id="LJSX01000006">
    <property type="protein sequence ID" value="KPQ11724.1"/>
    <property type="molecule type" value="Genomic_DNA"/>
</dbReference>
<keyword evidence="4" id="KW-1185">Reference proteome</keyword>
<dbReference type="Proteomes" id="UP000182800">
    <property type="component" value="Unassembled WGS sequence"/>
</dbReference>
<dbReference type="EMBL" id="FMBM01000002">
    <property type="protein sequence ID" value="SCC80189.1"/>
    <property type="molecule type" value="Genomic_DNA"/>
</dbReference>
<dbReference type="InterPro" id="IPR014729">
    <property type="entry name" value="Rossmann-like_a/b/a_fold"/>
</dbReference>
<sequence length="239" mass="27403">MQKNQSAELVMFTGGRDSTLAASHLMLRGIPVHLWSGNSGCSLHRGILSYRVKELRDRFGSLVVDHVIQDISGSFRSIAIAEIEKDILHHKKNLVLLGEKIAIHAHIIDYCHRNCIKKVNDGIAYYQRDYPEQRNVAKEYFIDMMKHYDIEYNSPIYEFAKSSEDVKYRLLQLGLSTKSLEGISIFSDSFSVPSDETIYEYLKQKEDIFHDIVKFISAGIGFSPKEMESLVQNSHFHTV</sequence>
<dbReference type="AlphaFoldDB" id="A0A0P7X956"/>
<proteinExistence type="predicted"/>
<organism evidence="1 3">
    <name type="scientific">Saliniramus fredricksonii</name>
    <dbReference type="NCBI Taxonomy" id="1653334"/>
    <lineage>
        <taxon>Bacteria</taxon>
        <taxon>Pseudomonadati</taxon>
        <taxon>Pseudomonadota</taxon>
        <taxon>Alphaproteobacteria</taxon>
        <taxon>Hyphomicrobiales</taxon>
        <taxon>Salinarimonadaceae</taxon>
        <taxon>Saliniramus</taxon>
    </lineage>
</organism>
<dbReference type="Gene3D" id="3.40.50.620">
    <property type="entry name" value="HUPs"/>
    <property type="match status" value="1"/>
</dbReference>
<evidence type="ECO:0000313" key="3">
    <source>
        <dbReference type="Proteomes" id="UP000050497"/>
    </source>
</evidence>
<dbReference type="Proteomes" id="UP000050497">
    <property type="component" value="Unassembled WGS sequence"/>
</dbReference>
<dbReference type="SUPFAM" id="SSF52402">
    <property type="entry name" value="Adenine nucleotide alpha hydrolases-like"/>
    <property type="match status" value="1"/>
</dbReference>
<reference evidence="1 3" key="1">
    <citation type="submission" date="2015-09" db="EMBL/GenBank/DDBJ databases">
        <title>Identification and resolution of microdiversity through metagenomic sequencing of parallel consortia.</title>
        <authorList>
            <person name="Nelson W.C."/>
            <person name="Romine M.F."/>
            <person name="Lindemann S.R."/>
        </authorList>
    </citation>
    <scope>NUCLEOTIDE SEQUENCE [LARGE SCALE GENOMIC DNA]</scope>
    <source>
        <strain evidence="1">HL-109</strain>
    </source>
</reference>
<comment type="caution">
    <text evidence="1">The sequence shown here is derived from an EMBL/GenBank/DDBJ whole genome shotgun (WGS) entry which is preliminary data.</text>
</comment>
<dbReference type="RefSeq" id="WP_238947143.1">
    <property type="nucleotide sequence ID" value="NZ_FMBM01000002.1"/>
</dbReference>
<accession>A0A0P7X956</accession>
<evidence type="ECO:0000313" key="1">
    <source>
        <dbReference type="EMBL" id="KPQ11724.1"/>
    </source>
</evidence>
<name>A0A0P7X956_9HYPH</name>